<evidence type="ECO:0000313" key="3">
    <source>
        <dbReference type="Proteomes" id="UP000689195"/>
    </source>
</evidence>
<name>A0A8S1WE41_9CILI</name>
<organism evidence="2 3">
    <name type="scientific">Paramecium pentaurelia</name>
    <dbReference type="NCBI Taxonomy" id="43138"/>
    <lineage>
        <taxon>Eukaryota</taxon>
        <taxon>Sar</taxon>
        <taxon>Alveolata</taxon>
        <taxon>Ciliophora</taxon>
        <taxon>Intramacronucleata</taxon>
        <taxon>Oligohymenophorea</taxon>
        <taxon>Peniculida</taxon>
        <taxon>Parameciidae</taxon>
        <taxon>Paramecium</taxon>
    </lineage>
</organism>
<keyword evidence="3" id="KW-1185">Reference proteome</keyword>
<dbReference type="Pfam" id="PF00350">
    <property type="entry name" value="Dynamin_N"/>
    <property type="match status" value="1"/>
</dbReference>
<dbReference type="OrthoDB" id="317793at2759"/>
<dbReference type="EMBL" id="CAJJDO010000088">
    <property type="protein sequence ID" value="CAD8186912.1"/>
    <property type="molecule type" value="Genomic_DNA"/>
</dbReference>
<proteinExistence type="predicted"/>
<evidence type="ECO:0000313" key="2">
    <source>
        <dbReference type="EMBL" id="CAD8186912.1"/>
    </source>
</evidence>
<dbReference type="AlphaFoldDB" id="A0A8S1WE41"/>
<feature type="domain" description="Dynamin N-terminal" evidence="1">
    <location>
        <begin position="430"/>
        <end position="609"/>
    </location>
</feature>
<gene>
    <name evidence="2" type="ORF">PPENT_87.1.T0880053</name>
</gene>
<accession>A0A8S1WE41</accession>
<dbReference type="Proteomes" id="UP000689195">
    <property type="component" value="Unassembled WGS sequence"/>
</dbReference>
<comment type="caution">
    <text evidence="2">The sequence shown here is derived from an EMBL/GenBank/DDBJ whole genome shotgun (WGS) entry which is preliminary data.</text>
</comment>
<sequence length="930" mass="109808">MDQYQPNEAQESQLAKTIINIVKNQKNIISQIKDEFPQIPQKSTVFIFLGEFGLQFLNFYAHFLTKQVIQVNKYYKLVKVEDQGKIYYLLNFPMILLYDDQNDEIAQNLCISKIYAEMALKQMEKCSFNLILDNQQIKGDDDLAKLDNVIKDSIFYFGSYYFNEDNFFLLRHQVENRWDYLQFSKSNGFFSYFSQKQQIQTQNVGQNEILNSIIKSGNIINVTKVKSEDVINYGKMITYLQKQYDSLKEQLNLNIRQFQQLLLYLQQMPILFYNTDATNEIENYLKELYQDFEDKRNLLTEKASQIVNVYKYINKVNKQVNACMINKRQEKVFSPQMKQFKEDNKIEQLKIKPLLSDDLNVKLNSIIQFFIKYLNTQIKNDKICEVQKLKLNLKQWCAYCHESLENTLYELKYITQRIQKGPEKEIENGIYFIGITKAGKSTIINSLLNPHKIVREEFLDQKCYRIDMETKFKIGEGYNSETQKISGVYIGKKEELNQFFDQDESNVFSLEEVLDQNQNQNCKIPQKCFIFDCPGFDDNSNQLMRIAHRISLYNYLSKTKNIIVFFVVDISQQNIEQIKNTFDPISDLLENKNALEKDFKKWTILILTKAKDGSRDQYLKFWKEVYKEYLDQDYSFYKKLFNDDDRCIEFPKPSKDITKNIKNLVDSIPQKLQNQLQQNERFHPTFKLVIDDKVWRLYEQCIPKAKMKLEQLINFLIEDLDQYILESDDTINQKKEQMQKIQNILFRQITQDTQITQENCEQILKGISDWVKGNHHLKHNDFFLQLYIEDMKSILTISKYCQNNNIAPFEIKIDNLVNKIKTILKMIEQTIQYYKNWKYTGYATSFITGIATCGTSLALLEVGVVANLARQFLLTRGSLWVATVSSGSLSASTSGLSVVLNFIESWKNTHLKKIYKNELEKQQQQEQQNA</sequence>
<reference evidence="2" key="1">
    <citation type="submission" date="2021-01" db="EMBL/GenBank/DDBJ databases">
        <authorList>
            <consortium name="Genoscope - CEA"/>
            <person name="William W."/>
        </authorList>
    </citation>
    <scope>NUCLEOTIDE SEQUENCE</scope>
</reference>
<protein>
    <recommendedName>
        <fullName evidence="1">Dynamin N-terminal domain-containing protein</fullName>
    </recommendedName>
</protein>
<dbReference type="InterPro" id="IPR045063">
    <property type="entry name" value="Dynamin_N"/>
</dbReference>
<evidence type="ECO:0000259" key="1">
    <source>
        <dbReference type="Pfam" id="PF00350"/>
    </source>
</evidence>